<keyword evidence="2" id="KW-0732">Signal</keyword>
<feature type="compositionally biased region" description="Low complexity" evidence="1">
    <location>
        <begin position="114"/>
        <end position="140"/>
    </location>
</feature>
<evidence type="ECO:0000313" key="4">
    <source>
        <dbReference type="Proteomes" id="UP001491310"/>
    </source>
</evidence>
<dbReference type="EMBL" id="JALJOT010000001">
    <property type="protein sequence ID" value="KAK9918102.1"/>
    <property type="molecule type" value="Genomic_DNA"/>
</dbReference>
<keyword evidence="4" id="KW-1185">Reference proteome</keyword>
<name>A0ABR2Z2G6_9CHLO</name>
<proteinExistence type="predicted"/>
<reference evidence="3 4" key="1">
    <citation type="journal article" date="2024" name="Nat. Commun.">
        <title>Phylogenomics reveals the evolutionary origins of lichenization in chlorophyte algae.</title>
        <authorList>
            <person name="Puginier C."/>
            <person name="Libourel C."/>
            <person name="Otte J."/>
            <person name="Skaloud P."/>
            <person name="Haon M."/>
            <person name="Grisel S."/>
            <person name="Petersen M."/>
            <person name="Berrin J.G."/>
            <person name="Delaux P.M."/>
            <person name="Dal Grande F."/>
            <person name="Keller J."/>
        </authorList>
    </citation>
    <scope>NUCLEOTIDE SEQUENCE [LARGE SCALE GENOMIC DNA]</scope>
    <source>
        <strain evidence="3 4">SAG 216-7</strain>
    </source>
</reference>
<protein>
    <submittedName>
        <fullName evidence="3">Uncharacterized protein</fullName>
    </submittedName>
</protein>
<accession>A0ABR2Z2G6</accession>
<evidence type="ECO:0000256" key="2">
    <source>
        <dbReference type="SAM" id="SignalP"/>
    </source>
</evidence>
<feature type="compositionally biased region" description="Low complexity" evidence="1">
    <location>
        <begin position="159"/>
        <end position="183"/>
    </location>
</feature>
<sequence>MATSRVQSAIVLCLLAIAVNWVSSTSAAGNRLPYSLPQHVQNTTGLLGLLASVDKAMWPYELPKEAFLADGGALLKEQIALEINIAATQGQQVIKSIFKKGVQSTTPAATSNVPPTTSIFPSSTPGASSTPAAIETLTPVPSTPPATSPEGTTPPPTTPQASTPAPTTPAPNTTTPASTSTFPQPACVNRTGYIRLLRAASGPAEYASRVLGNGGAQYVSTTTLADRLLVKFNNCSANASLPVVSLLQQNTNVAADLPFTGAIQGRDNTSPNLAVGNYNYLYFGNTAETPPGSPPVIGDNSYIRVIPRSLTIESTLWVFAPNDTFIARWVNTDGSTPTVFYWTQSGGMYMGGDQQAFFNRYPATVTPFTPKFEDA</sequence>
<feature type="region of interest" description="Disordered" evidence="1">
    <location>
        <begin position="105"/>
        <end position="184"/>
    </location>
</feature>
<feature type="compositionally biased region" description="Pro residues" evidence="1">
    <location>
        <begin position="141"/>
        <end position="158"/>
    </location>
</feature>
<comment type="caution">
    <text evidence="3">The sequence shown here is derived from an EMBL/GenBank/DDBJ whole genome shotgun (WGS) entry which is preliminary data.</text>
</comment>
<feature type="signal peptide" evidence="2">
    <location>
        <begin position="1"/>
        <end position="27"/>
    </location>
</feature>
<evidence type="ECO:0000256" key="1">
    <source>
        <dbReference type="SAM" id="MobiDB-lite"/>
    </source>
</evidence>
<dbReference type="Proteomes" id="UP001491310">
    <property type="component" value="Unassembled WGS sequence"/>
</dbReference>
<gene>
    <name evidence="3" type="ORF">WJX75_001331</name>
</gene>
<evidence type="ECO:0000313" key="3">
    <source>
        <dbReference type="EMBL" id="KAK9918102.1"/>
    </source>
</evidence>
<feature type="chain" id="PRO_5047483019" evidence="2">
    <location>
        <begin position="28"/>
        <end position="375"/>
    </location>
</feature>
<organism evidence="3 4">
    <name type="scientific">Coccomyxa subellipsoidea</name>
    <dbReference type="NCBI Taxonomy" id="248742"/>
    <lineage>
        <taxon>Eukaryota</taxon>
        <taxon>Viridiplantae</taxon>
        <taxon>Chlorophyta</taxon>
        <taxon>core chlorophytes</taxon>
        <taxon>Trebouxiophyceae</taxon>
        <taxon>Trebouxiophyceae incertae sedis</taxon>
        <taxon>Coccomyxaceae</taxon>
        <taxon>Coccomyxa</taxon>
    </lineage>
</organism>